<dbReference type="InterPro" id="IPR011989">
    <property type="entry name" value="ARM-like"/>
</dbReference>
<sequence>MATSLAEQLKKLKTPQTGILLQDKKRFSLLFDPKEAANLDKETVLSIGQSGLHELIKLSDLFKEFKDNLFAQSSINLERSIHDAKVNKRLDAGIEKFLILLSPYFLLNTAHKALEWLIYRFRIHHHNKDQFLLLILPYHETRIFVRALQLVDLSDPGNKWHWLKPLQKPGVPLASITLINRVSSDNGLLKHICTHVIAATKMYGDQAACLSTLYSFYTTALIGAIDRSSTVTEVQVGHMLPTLLKGLASKVADFAASSYMILSKLLTKVKLKDDTMENLLLKIFKRPSLKQEAMLLLLFLYDSAFCRLTYMHGSVVQRLAELPWCTEMMIKLQSTGLNVTKLVVPLIQAACHEIQIAEIETRLSIQNMVNNIISSIKLEDSAVDTLLSSILKNNFSENVISKEYKDFLAHLYQSLEKGYPERFDNYLKNLMKHGEVDSNSKTELRFLTSWQFDAQDAHASVDILDKLVHVSAEQRIMALEAIANDSVNIPESFQEMTRNMLKARFGDSEVSVIRSLLTFPVKRLTKLLPTDMIVDELLVLLSTCHTDSRRVLAKPALRILLELCDEGDDTSIFITTLPYLFPNRDKDVDIAMEILLSNFAKKNNYMQQVKADVGRSPSAETVTSAAFHNILNWELLPPTENILNAMKQQISHGDAVSMFFNMILLGSVCRVPVGSLKPELAREVIEMATEMLKKYPRVKLLPNCNNLTGNNIQSALDLTSNGILPLQVGTYVLEMVHRRLDLKSNPTFDFDNNPDRSNLILRLLEMFFEGMDNKFQCKHYSRCLQIFFQRHFTTIKDLIRFLSQLYIKPVKVQTSFHCLQISLILFEQCKSVQWAFTDKVFITNLLLALAREHNECRVVAIDILKKLTQTFNLTMEPFSVFLQELVNRSPEIYLDPEQLSLYLYALLSPDPDVSGQLKSDRRKKLQRVRQELFEVVVDPATPAYVKSQLLNILVHVNGPTILQNLAPLGLELLEKLPTETKHESTRNALINILERFNSVTIKALTDEKVWQLFENAILEYKSQMIVDGKLISASVIILKQINETFFESVAKVSNQLQAKILSLLVDIATDCDVGNVMSNANRAIRKIRMHAQLVVDELQKMKSFKDKESENNKITTKRRTSHIRAIPNPMMINSRNWKRGVTLLEFVQRAENIEKEELLYPVLFDLLKTCLSFEEQSPIEYTNQLILSTIHRLITKKLPIRDAHLQVDLIAQCIRTSRNPQTHHHALLLLVELLKVVDVRCALYTIMPIFTFMGSSVVRQDDAYSIQIISKTLETVVPIVSSADDEIHACEILRTFIVSLPDIPEHRRTPLFVKLLQLLDNHLHLYYLLTFESHVLSRTARINNEKTPSQRLEFALNVSKEFPPERLLRVCVKLAQFLRELPVDIEEEKDRKAAASFPHKHIFDVAKNTPKHLRHYKFTLVQFLGNLLSATDFINRIAEYSPQEVKKIRPHYDALIIELVILIHGTSKNADLHQGKPIGKYWKVLLHHLYDALDLVNNLLPNNVFLISVKRLLKHESLTVKRKALELLNVRLQQRKFGEENYAELLELIGSLLEVIDVNVKSESQEGEVVQQTVLITLKLLAKLLAREHPDVFKPILEMTTELLRTRNGPILGSAVLCVAELCSCLRIYAIKSLNKFVPAIIRLLESHCHEEIPDVVTISIISAFQKIVESVGNFLSLYLDQLLYELTRLNSFYTDTEHPKIGVVVSRLKATTQKLASFVPLRVLLPAINRTYDKLLKKKSYKRVPPLLNILSESFVSIPPADLSAAIPDLVTFFLKVFQFREDVVSSEDSMEVDDVDVSKDIALVEESSGKALVALVLKLSEATFRPLYYRFYDWAARNPEHKERNITFFRLSASIAECLKSLFVLFAGHFLKHAALLLSNNNPFVSEEPGELTLPDESSQIELVESILLTLHRVFSYDANNFINQERFDALAQPIVDQLENTMGTKEEYSKRADELIVPCIASFASAIPDDSLHKLLVYQTLLKTRHAKAHVRSAALNALVEIARKLGEDFMPLLPETVPFLAEMLEDEDEATEKCAQNAVRTLEEILGEPLQKYF</sequence>
<keyword evidence="5 7" id="KW-0539">Nucleus</keyword>
<dbReference type="Pfam" id="PF08146">
    <property type="entry name" value="BP28CT"/>
    <property type="match status" value="1"/>
</dbReference>
<evidence type="ECO:0000256" key="4">
    <source>
        <dbReference type="ARBA" id="ARBA00022552"/>
    </source>
</evidence>
<proteinExistence type="inferred from homology"/>
<evidence type="ECO:0000256" key="3">
    <source>
        <dbReference type="ARBA" id="ARBA00022517"/>
    </source>
</evidence>
<evidence type="ECO:0000313" key="9">
    <source>
        <dbReference type="EMBL" id="KAK2580959.1"/>
    </source>
</evidence>
<feature type="domain" description="BP28 C-terminal" evidence="8">
    <location>
        <begin position="1761"/>
        <end position="1924"/>
    </location>
</feature>
<keyword evidence="6 7" id="KW-0687">Ribonucleoprotein</keyword>
<dbReference type="GO" id="GO:0030686">
    <property type="term" value="C:90S preribosome"/>
    <property type="evidence" value="ECO:0007669"/>
    <property type="project" value="TreeGrafter"/>
</dbReference>
<evidence type="ECO:0000256" key="7">
    <source>
        <dbReference type="RuleBase" id="RU367065"/>
    </source>
</evidence>
<organism evidence="9 10">
    <name type="scientific">Odynerus spinipes</name>
    <dbReference type="NCBI Taxonomy" id="1348599"/>
    <lineage>
        <taxon>Eukaryota</taxon>
        <taxon>Metazoa</taxon>
        <taxon>Ecdysozoa</taxon>
        <taxon>Arthropoda</taxon>
        <taxon>Hexapoda</taxon>
        <taxon>Insecta</taxon>
        <taxon>Pterygota</taxon>
        <taxon>Neoptera</taxon>
        <taxon>Endopterygota</taxon>
        <taxon>Hymenoptera</taxon>
        <taxon>Apocrita</taxon>
        <taxon>Aculeata</taxon>
        <taxon>Vespoidea</taxon>
        <taxon>Vespidae</taxon>
        <taxon>Eumeninae</taxon>
        <taxon>Odynerus</taxon>
    </lineage>
</organism>
<dbReference type="Gene3D" id="1.25.10.10">
    <property type="entry name" value="Leucine-rich Repeat Variant"/>
    <property type="match status" value="2"/>
</dbReference>
<comment type="function">
    <text evidence="7">Involved in nucleolar processing of pre-18S ribosomal RNA.</text>
</comment>
<dbReference type="SUPFAM" id="SSF48371">
    <property type="entry name" value="ARM repeat"/>
    <property type="match status" value="1"/>
</dbReference>
<comment type="similarity">
    <text evidence="2 7">Belongs to the HEATR1/UTP10 family.</text>
</comment>
<reference evidence="9" key="1">
    <citation type="submission" date="2021-08" db="EMBL/GenBank/DDBJ databases">
        <authorList>
            <person name="Misof B."/>
            <person name="Oliver O."/>
            <person name="Podsiadlowski L."/>
            <person name="Donath A."/>
            <person name="Peters R."/>
            <person name="Mayer C."/>
            <person name="Rust J."/>
            <person name="Gunkel S."/>
            <person name="Lesny P."/>
            <person name="Martin S."/>
            <person name="Oeyen J.P."/>
            <person name="Petersen M."/>
            <person name="Panagiotis P."/>
            <person name="Wilbrandt J."/>
            <person name="Tanja T."/>
        </authorList>
    </citation>
    <scope>NUCLEOTIDE SEQUENCE</scope>
    <source>
        <strain evidence="9">GBR_01_08_01A</strain>
        <tissue evidence="9">Thorax + abdomen</tissue>
    </source>
</reference>
<evidence type="ECO:0000256" key="5">
    <source>
        <dbReference type="ARBA" id="ARBA00023242"/>
    </source>
</evidence>
<gene>
    <name evidence="9" type="ORF">KPH14_006024</name>
</gene>
<comment type="subcellular location">
    <subcellularLocation>
        <location evidence="1 7">Nucleus</location>
        <location evidence="1 7">Nucleolus</location>
    </subcellularLocation>
</comment>
<dbReference type="InterPro" id="IPR012954">
    <property type="entry name" value="BP28_C_dom"/>
</dbReference>
<dbReference type="InterPro" id="IPR016024">
    <property type="entry name" value="ARM-type_fold"/>
</dbReference>
<evidence type="ECO:0000313" key="10">
    <source>
        <dbReference type="Proteomes" id="UP001258017"/>
    </source>
</evidence>
<keyword evidence="10" id="KW-1185">Reference proteome</keyword>
<dbReference type="GO" id="GO:0030515">
    <property type="term" value="F:snoRNA binding"/>
    <property type="evidence" value="ECO:0007669"/>
    <property type="project" value="TreeGrafter"/>
</dbReference>
<accession>A0AAD9RJM8</accession>
<evidence type="ECO:0000259" key="8">
    <source>
        <dbReference type="SMART" id="SM01036"/>
    </source>
</evidence>
<dbReference type="GO" id="GO:0034455">
    <property type="term" value="C:t-UTP complex"/>
    <property type="evidence" value="ECO:0007669"/>
    <property type="project" value="TreeGrafter"/>
</dbReference>
<reference evidence="9" key="2">
    <citation type="journal article" date="2023" name="Commun. Biol.">
        <title>Intrasexual cuticular hydrocarbon dimorphism in a wasp sheds light on hydrocarbon biosynthesis genes in Hymenoptera.</title>
        <authorList>
            <person name="Moris V.C."/>
            <person name="Podsiadlowski L."/>
            <person name="Martin S."/>
            <person name="Oeyen J.P."/>
            <person name="Donath A."/>
            <person name="Petersen M."/>
            <person name="Wilbrandt J."/>
            <person name="Misof B."/>
            <person name="Liedtke D."/>
            <person name="Thamm M."/>
            <person name="Scheiner R."/>
            <person name="Schmitt T."/>
            <person name="Niehuis O."/>
        </authorList>
    </citation>
    <scope>NUCLEOTIDE SEQUENCE</scope>
    <source>
        <strain evidence="9">GBR_01_08_01A</strain>
    </source>
</reference>
<dbReference type="GO" id="GO:0045943">
    <property type="term" value="P:positive regulation of transcription by RNA polymerase I"/>
    <property type="evidence" value="ECO:0007669"/>
    <property type="project" value="TreeGrafter"/>
</dbReference>
<dbReference type="SMART" id="SM01036">
    <property type="entry name" value="BP28CT"/>
    <property type="match status" value="1"/>
</dbReference>
<evidence type="ECO:0000256" key="1">
    <source>
        <dbReference type="ARBA" id="ARBA00004604"/>
    </source>
</evidence>
<evidence type="ECO:0000256" key="2">
    <source>
        <dbReference type="ARBA" id="ARBA00010559"/>
    </source>
</evidence>
<dbReference type="Pfam" id="PF12397">
    <property type="entry name" value="U3snoRNP10"/>
    <property type="match status" value="1"/>
</dbReference>
<dbReference type="Pfam" id="PF23243">
    <property type="entry name" value="HEAT_HEATR1"/>
    <property type="match status" value="1"/>
</dbReference>
<name>A0AAD9RJM8_9HYME</name>
<keyword evidence="4 7" id="KW-0698">rRNA processing</keyword>
<dbReference type="EMBL" id="JAIFRP010000045">
    <property type="protein sequence ID" value="KAK2580959.1"/>
    <property type="molecule type" value="Genomic_DNA"/>
</dbReference>
<dbReference type="PANTHER" id="PTHR13457:SF1">
    <property type="entry name" value="HEAT REPEAT-CONTAINING PROTEIN 1"/>
    <property type="match status" value="1"/>
</dbReference>
<dbReference type="InterPro" id="IPR056473">
    <property type="entry name" value="HEAT_Utp10/HEAT1"/>
</dbReference>
<comment type="caution">
    <text evidence="9">The sequence shown here is derived from an EMBL/GenBank/DDBJ whole genome shotgun (WGS) entry which is preliminary data.</text>
</comment>
<dbReference type="PANTHER" id="PTHR13457">
    <property type="entry name" value="BAP28"/>
    <property type="match status" value="1"/>
</dbReference>
<dbReference type="Proteomes" id="UP001258017">
    <property type="component" value="Unassembled WGS sequence"/>
</dbReference>
<dbReference type="InterPro" id="IPR022125">
    <property type="entry name" value="U3snoRNP10_N"/>
</dbReference>
<keyword evidence="3 7" id="KW-0690">Ribosome biogenesis</keyword>
<dbReference type="InterPro" id="IPR040191">
    <property type="entry name" value="UTP10"/>
</dbReference>
<dbReference type="GO" id="GO:0000462">
    <property type="term" value="P:maturation of SSU-rRNA from tricistronic rRNA transcript (SSU-rRNA, 5.8S rRNA, LSU-rRNA)"/>
    <property type="evidence" value="ECO:0007669"/>
    <property type="project" value="TreeGrafter"/>
</dbReference>
<dbReference type="GO" id="GO:0032040">
    <property type="term" value="C:small-subunit processome"/>
    <property type="evidence" value="ECO:0007669"/>
    <property type="project" value="TreeGrafter"/>
</dbReference>
<protein>
    <recommendedName>
        <fullName evidence="7">HEAT repeat-containing protein 1</fullName>
    </recommendedName>
</protein>
<evidence type="ECO:0000256" key="6">
    <source>
        <dbReference type="ARBA" id="ARBA00023274"/>
    </source>
</evidence>